<dbReference type="Proteomes" id="UP000295604">
    <property type="component" value="Unassembled WGS sequence"/>
</dbReference>
<dbReference type="Gene3D" id="3.40.390.10">
    <property type="entry name" value="Collagenase (Catalytic Domain)"/>
    <property type="match status" value="1"/>
</dbReference>
<feature type="chain" id="PRO_5020537287" description="Lysine-specific metallo-endopeptidase domain-containing protein" evidence="1">
    <location>
        <begin position="27"/>
        <end position="294"/>
    </location>
</feature>
<proteinExistence type="predicted"/>
<dbReference type="InterPro" id="IPR024079">
    <property type="entry name" value="MetalloPept_cat_dom_sf"/>
</dbReference>
<dbReference type="GO" id="GO:0008237">
    <property type="term" value="F:metallopeptidase activity"/>
    <property type="evidence" value="ECO:0007669"/>
    <property type="project" value="InterPro"/>
</dbReference>
<keyword evidence="1" id="KW-0732">Signal</keyword>
<name>A0A4R8T1X9_9PEZI</name>
<dbReference type="AlphaFoldDB" id="A0A4R8T1X9"/>
<evidence type="ECO:0000313" key="2">
    <source>
        <dbReference type="EMBL" id="TEA10431.1"/>
    </source>
</evidence>
<sequence>MMTSKCIVDIFVMCLISSWMAHAVHGALDFEQHIRQAEKRSLNAWVSINYDGNWPCSLEHLRTIYTAVEYAKILANGAVVALEESGATSSAYRRWFGGQNAKRSTLEAIKIHHYEAVLAGLRGPESGSVKFVETGGPDSERLVYSCPALDDAQCVSGEAAAVINFGDEGLKVNLIYLCPQFFNKASHSEMLRNWRKGLYTPSAGLILLHEMQHLDSIVGSNRRTLDYAYSVTAYVLSLKRVFGETFTEMGNILTSMISVARVSTMETRHLTHRTLHFMPWTYWQVHQPRTTLDQ</sequence>
<feature type="signal peptide" evidence="1">
    <location>
        <begin position="1"/>
        <end position="26"/>
    </location>
</feature>
<evidence type="ECO:0000313" key="3">
    <source>
        <dbReference type="Proteomes" id="UP000295604"/>
    </source>
</evidence>
<reference evidence="2 3" key="1">
    <citation type="submission" date="2018-11" db="EMBL/GenBank/DDBJ databases">
        <title>Genome sequence and assembly of Colletotrichum sidae.</title>
        <authorList>
            <person name="Gan P."/>
            <person name="Shirasu K."/>
        </authorList>
    </citation>
    <scope>NUCLEOTIDE SEQUENCE [LARGE SCALE GENOMIC DNA]</scope>
    <source>
        <strain evidence="2 3">CBS 518.97</strain>
    </source>
</reference>
<organism evidence="2 3">
    <name type="scientific">Colletotrichum sidae</name>
    <dbReference type="NCBI Taxonomy" id="1347389"/>
    <lineage>
        <taxon>Eukaryota</taxon>
        <taxon>Fungi</taxon>
        <taxon>Dikarya</taxon>
        <taxon>Ascomycota</taxon>
        <taxon>Pezizomycotina</taxon>
        <taxon>Sordariomycetes</taxon>
        <taxon>Hypocreomycetidae</taxon>
        <taxon>Glomerellales</taxon>
        <taxon>Glomerellaceae</taxon>
        <taxon>Colletotrichum</taxon>
        <taxon>Colletotrichum orbiculare species complex</taxon>
    </lineage>
</organism>
<evidence type="ECO:0008006" key="4">
    <source>
        <dbReference type="Google" id="ProtNLM"/>
    </source>
</evidence>
<keyword evidence="3" id="KW-1185">Reference proteome</keyword>
<comment type="caution">
    <text evidence="2">The sequence shown here is derived from an EMBL/GenBank/DDBJ whole genome shotgun (WGS) entry which is preliminary data.</text>
</comment>
<accession>A0A4R8T1X9</accession>
<protein>
    <recommendedName>
        <fullName evidence="4">Lysine-specific metallo-endopeptidase domain-containing protein</fullName>
    </recommendedName>
</protein>
<gene>
    <name evidence="2" type="ORF">C8034_v009844</name>
</gene>
<evidence type="ECO:0000256" key="1">
    <source>
        <dbReference type="SAM" id="SignalP"/>
    </source>
</evidence>
<dbReference type="SUPFAM" id="SSF55486">
    <property type="entry name" value="Metalloproteases ('zincins'), catalytic domain"/>
    <property type="match status" value="1"/>
</dbReference>
<dbReference type="EMBL" id="QAPF01000572">
    <property type="protein sequence ID" value="TEA10431.1"/>
    <property type="molecule type" value="Genomic_DNA"/>
</dbReference>